<dbReference type="Proteomes" id="UP001165283">
    <property type="component" value="Unassembled WGS sequence"/>
</dbReference>
<accession>A0ABT1A8G5</accession>
<proteinExistence type="predicted"/>
<comment type="caution">
    <text evidence="1">The sequence shown here is derived from an EMBL/GenBank/DDBJ whole genome shotgun (WGS) entry which is preliminary data.</text>
</comment>
<dbReference type="InterPro" id="IPR025543">
    <property type="entry name" value="Dodecin-like"/>
</dbReference>
<dbReference type="EMBL" id="JAGSOV010000063">
    <property type="protein sequence ID" value="MCO1659225.1"/>
    <property type="molecule type" value="Genomic_DNA"/>
</dbReference>
<evidence type="ECO:0000313" key="1">
    <source>
        <dbReference type="EMBL" id="MCO1659225.1"/>
    </source>
</evidence>
<reference evidence="1" key="1">
    <citation type="submission" date="2021-04" db="EMBL/GenBank/DDBJ databases">
        <title>Pseudonocardia sp. nov., isolated from sandy soil of mangrove forest.</title>
        <authorList>
            <person name="Zan Z."/>
            <person name="Huang R."/>
            <person name="Liu W."/>
        </authorList>
    </citation>
    <scope>NUCLEOTIDE SEQUENCE</scope>
    <source>
        <strain evidence="1">S2-4</strain>
    </source>
</reference>
<keyword evidence="2" id="KW-1185">Reference proteome</keyword>
<protein>
    <submittedName>
        <fullName evidence="1">Dodecin domain-containing protein</fullName>
    </submittedName>
</protein>
<dbReference type="RefSeq" id="WP_252443973.1">
    <property type="nucleotide sequence ID" value="NZ_JAGSOV010000063.1"/>
</dbReference>
<organism evidence="1 2">
    <name type="scientific">Pseudonocardia humida</name>
    <dbReference type="NCBI Taxonomy" id="2800819"/>
    <lineage>
        <taxon>Bacteria</taxon>
        <taxon>Bacillati</taxon>
        <taxon>Actinomycetota</taxon>
        <taxon>Actinomycetes</taxon>
        <taxon>Pseudonocardiales</taxon>
        <taxon>Pseudonocardiaceae</taxon>
        <taxon>Pseudonocardia</taxon>
    </lineage>
</organism>
<dbReference type="InterPro" id="IPR036694">
    <property type="entry name" value="Dodecin-like_sf"/>
</dbReference>
<dbReference type="InterPro" id="IPR009923">
    <property type="entry name" value="Dodecin"/>
</dbReference>
<dbReference type="Gene3D" id="3.30.1660.10">
    <property type="entry name" value="Flavin-binding protein dodecin"/>
    <property type="match status" value="1"/>
</dbReference>
<sequence length="65" mass="6932">MGRGTRTAQIIGSSTRSLEEAIRDGMARAARAGARWARITGISARSEDGDGEVYRVSLLIGLRLA</sequence>
<gene>
    <name evidence="1" type="ORF">KDL28_29555</name>
</gene>
<dbReference type="Pfam" id="PF07311">
    <property type="entry name" value="Dodecin"/>
    <property type="match status" value="1"/>
</dbReference>
<dbReference type="SUPFAM" id="SSF89807">
    <property type="entry name" value="Dodecin-like"/>
    <property type="match status" value="1"/>
</dbReference>
<evidence type="ECO:0000313" key="2">
    <source>
        <dbReference type="Proteomes" id="UP001165283"/>
    </source>
</evidence>
<name>A0ABT1A8G5_9PSEU</name>